<dbReference type="EMBL" id="VRSV01000002">
    <property type="protein sequence ID" value="TXK09394.1"/>
    <property type="molecule type" value="Genomic_DNA"/>
</dbReference>
<feature type="transmembrane region" description="Helical" evidence="1">
    <location>
        <begin position="226"/>
        <end position="250"/>
    </location>
</feature>
<keyword evidence="1" id="KW-0812">Transmembrane</keyword>
<dbReference type="InterPro" id="IPR029058">
    <property type="entry name" value="AB_hydrolase_fold"/>
</dbReference>
<reference evidence="2 3" key="1">
    <citation type="submission" date="2019-08" db="EMBL/GenBank/DDBJ databases">
        <authorList>
            <person name="Dong K."/>
        </authorList>
    </citation>
    <scope>NUCLEOTIDE SEQUENCE [LARGE SCALE GENOMIC DNA]</scope>
    <source>
        <strain evidence="2 3">JCM14558</strain>
    </source>
</reference>
<dbReference type="AlphaFoldDB" id="A0A5C8HWP4"/>
<keyword evidence="1" id="KW-1133">Transmembrane helix</keyword>
<dbReference type="OrthoDB" id="5095936at2"/>
<organism evidence="2 3">
    <name type="scientific">Microbacterium hatanonis</name>
    <dbReference type="NCBI Taxonomy" id="404366"/>
    <lineage>
        <taxon>Bacteria</taxon>
        <taxon>Bacillati</taxon>
        <taxon>Actinomycetota</taxon>
        <taxon>Actinomycetes</taxon>
        <taxon>Micrococcales</taxon>
        <taxon>Microbacteriaceae</taxon>
        <taxon>Microbacterium</taxon>
    </lineage>
</organism>
<proteinExistence type="predicted"/>
<accession>A0A5C8HWP4</accession>
<sequence>MSSGLAVDYEDVFAGRPAELETRARNLQLTADAISRAAEALLDLVDGQTARSIDAVRGSAEDASAGLRRAHGRYDGTATALTTFAVELETIQAAARTAVDDADAETDRSYRLESEIGDLRNELVQAEAVGESTTALDDRMLSAADDLADAQGAVDAARRVLNDARQQIYEAADRAIGAIETAIEDGADSFGDNWDQFWSPVGDFFEMVGEWASQVLSVVVDALMEALSALVSALVVIALLLVAAVVIGLVVASFGLVGLVLLGGLLAAALLLAVVAETVGRPQQTSGGWTSGKPTDDADVDADNDLLEARDYQGIMAQLAEQDSASADGTSTEIRVVAVRNAAGEIVSWRVQLPSTQCWNPLNSDGSLNDLRADVMLSMFPGVPTQYEEAVWDAMTEAGVFESDAPIMFTGWSLGGMMAGDLATDPRVADRVDSVFAAGSAIDKHYSAMPPDVRVTQINNGIDPVHTLEFVGLELVDYVRLDNDWQTYRPLVWPIHDSTMYGAEAERYLPEPRPGDEIFFADPDEGSYEDVYSASYTRGF</sequence>
<keyword evidence="3" id="KW-1185">Reference proteome</keyword>
<comment type="caution">
    <text evidence="2">The sequence shown here is derived from an EMBL/GenBank/DDBJ whole genome shotgun (WGS) entry which is preliminary data.</text>
</comment>
<keyword evidence="1" id="KW-0472">Membrane</keyword>
<dbReference type="SUPFAM" id="SSF53474">
    <property type="entry name" value="alpha/beta-Hydrolases"/>
    <property type="match status" value="1"/>
</dbReference>
<protein>
    <submittedName>
        <fullName evidence="2">Uncharacterized protein</fullName>
    </submittedName>
</protein>
<dbReference type="Proteomes" id="UP000321034">
    <property type="component" value="Unassembled WGS sequence"/>
</dbReference>
<gene>
    <name evidence="2" type="ORF">FVP77_10660</name>
</gene>
<evidence type="ECO:0000256" key="1">
    <source>
        <dbReference type="SAM" id="Phobius"/>
    </source>
</evidence>
<name>A0A5C8HWP4_9MICO</name>
<evidence type="ECO:0000313" key="2">
    <source>
        <dbReference type="EMBL" id="TXK09394.1"/>
    </source>
</evidence>
<feature type="transmembrane region" description="Helical" evidence="1">
    <location>
        <begin position="256"/>
        <end position="276"/>
    </location>
</feature>
<dbReference type="RefSeq" id="WP_147894611.1">
    <property type="nucleotide sequence ID" value="NZ_BAAANR010000001.1"/>
</dbReference>
<evidence type="ECO:0000313" key="3">
    <source>
        <dbReference type="Proteomes" id="UP000321034"/>
    </source>
</evidence>